<dbReference type="InterPro" id="IPR003423">
    <property type="entry name" value="OMP_efflux"/>
</dbReference>
<dbReference type="PANTHER" id="PTHR30026:SF20">
    <property type="entry name" value="OUTER MEMBRANE PROTEIN TOLC"/>
    <property type="match status" value="1"/>
</dbReference>
<gene>
    <name evidence="9" type="ORF">I6E12_00755</name>
</gene>
<evidence type="ECO:0000256" key="7">
    <source>
        <dbReference type="ARBA" id="ARBA00023237"/>
    </source>
</evidence>
<keyword evidence="10" id="KW-1185">Reference proteome</keyword>
<evidence type="ECO:0000256" key="8">
    <source>
        <dbReference type="SAM" id="Coils"/>
    </source>
</evidence>
<evidence type="ECO:0000256" key="3">
    <source>
        <dbReference type="ARBA" id="ARBA00022448"/>
    </source>
</evidence>
<keyword evidence="5" id="KW-0812">Transmembrane</keyword>
<dbReference type="InterPro" id="IPR051906">
    <property type="entry name" value="TolC-like"/>
</dbReference>
<feature type="coiled-coil region" evidence="8">
    <location>
        <begin position="296"/>
        <end position="330"/>
    </location>
</feature>
<feature type="coiled-coil region" evidence="8">
    <location>
        <begin position="94"/>
        <end position="121"/>
    </location>
</feature>
<protein>
    <submittedName>
        <fullName evidence="9">TolC family protein</fullName>
    </submittedName>
</protein>
<dbReference type="EMBL" id="JADYTN010000001">
    <property type="protein sequence ID" value="MCF2562647.1"/>
    <property type="molecule type" value="Genomic_DNA"/>
</dbReference>
<dbReference type="SUPFAM" id="SSF56954">
    <property type="entry name" value="Outer membrane efflux proteins (OEP)"/>
    <property type="match status" value="1"/>
</dbReference>
<dbReference type="PANTHER" id="PTHR30026">
    <property type="entry name" value="OUTER MEMBRANE PROTEIN TOLC"/>
    <property type="match status" value="1"/>
</dbReference>
<keyword evidence="7" id="KW-0998">Cell outer membrane</keyword>
<organism evidence="9 10">
    <name type="scientific">Xylanibacter brevis</name>
    <dbReference type="NCBI Taxonomy" id="83231"/>
    <lineage>
        <taxon>Bacteria</taxon>
        <taxon>Pseudomonadati</taxon>
        <taxon>Bacteroidota</taxon>
        <taxon>Bacteroidia</taxon>
        <taxon>Bacteroidales</taxon>
        <taxon>Prevotellaceae</taxon>
        <taxon>Xylanibacter</taxon>
    </lineage>
</organism>
<proteinExistence type="inferred from homology"/>
<name>A0ABS9CD18_9BACT</name>
<dbReference type="Pfam" id="PF02321">
    <property type="entry name" value="OEP"/>
    <property type="match status" value="2"/>
</dbReference>
<reference evidence="9 10" key="1">
    <citation type="submission" date="2020-12" db="EMBL/GenBank/DDBJ databases">
        <title>Whole genome sequences of gut porcine anaerobes.</title>
        <authorList>
            <person name="Kubasova T."/>
            <person name="Jahodarova E."/>
            <person name="Rychlik I."/>
        </authorList>
    </citation>
    <scope>NUCLEOTIDE SEQUENCE [LARGE SCALE GENOMIC DNA]</scope>
    <source>
        <strain evidence="9 10">An925</strain>
    </source>
</reference>
<accession>A0ABS9CD18</accession>
<evidence type="ECO:0000256" key="4">
    <source>
        <dbReference type="ARBA" id="ARBA00022452"/>
    </source>
</evidence>
<keyword evidence="4" id="KW-1134">Transmembrane beta strand</keyword>
<keyword evidence="6" id="KW-0472">Membrane</keyword>
<dbReference type="Proteomes" id="UP001200470">
    <property type="component" value="Unassembled WGS sequence"/>
</dbReference>
<dbReference type="Gene3D" id="1.20.1600.10">
    <property type="entry name" value="Outer membrane efflux proteins (OEP)"/>
    <property type="match status" value="1"/>
</dbReference>
<evidence type="ECO:0000256" key="1">
    <source>
        <dbReference type="ARBA" id="ARBA00004442"/>
    </source>
</evidence>
<comment type="subcellular location">
    <subcellularLocation>
        <location evidence="1">Cell outer membrane</location>
    </subcellularLocation>
</comment>
<evidence type="ECO:0000313" key="9">
    <source>
        <dbReference type="EMBL" id="MCF2562647.1"/>
    </source>
</evidence>
<evidence type="ECO:0000256" key="2">
    <source>
        <dbReference type="ARBA" id="ARBA00007613"/>
    </source>
</evidence>
<feature type="coiled-coil region" evidence="8">
    <location>
        <begin position="167"/>
        <end position="201"/>
    </location>
</feature>
<evidence type="ECO:0000256" key="5">
    <source>
        <dbReference type="ARBA" id="ARBA00022692"/>
    </source>
</evidence>
<comment type="caution">
    <text evidence="9">The sequence shown here is derived from an EMBL/GenBank/DDBJ whole genome shotgun (WGS) entry which is preliminary data.</text>
</comment>
<keyword evidence="3" id="KW-0813">Transport</keyword>
<keyword evidence="8" id="KW-0175">Coiled coil</keyword>
<sequence length="409" mass="46686">MRHIILTIMGTIISGAAMAQMRHLSLQTCIDMAMKQSPTIRMANKQVERAQALQGTAWDLEKTELSLSQDPTSGGSPDNALSVTQSFDFPTVYIARRQQLKAETQAERSRLEMEQKNVEAAVASAYFQLVYQEQCLRNLRRQDSIMTRYRTVVRQRMEAGETGRRELINAERLQRENQLDIVQAENEAENARLQLMQVIGTDEPITAADELLTPIEFVLPAYNYQQTPEGRFSNDKLQAAERQVKVEKSGYAPSLSLSLRNQMVISSWNPYNEDRSRYDGGNFMGFEVGVGIPLFYGATKARVKAAKAEREQLQIQIQQEAQQRESQYNALLSRCNAARQRVEYYAENGCQWNDEMVRLATAEYEQGEIGYVEYVGILKDEIDVYQKRAEAINEYNQTVIELQRLCGTK</sequence>
<evidence type="ECO:0000313" key="10">
    <source>
        <dbReference type="Proteomes" id="UP001200470"/>
    </source>
</evidence>
<comment type="similarity">
    <text evidence="2">Belongs to the outer membrane factor (OMF) (TC 1.B.17) family.</text>
</comment>
<evidence type="ECO:0000256" key="6">
    <source>
        <dbReference type="ARBA" id="ARBA00023136"/>
    </source>
</evidence>